<dbReference type="InterPro" id="IPR003010">
    <property type="entry name" value="C-N_Hydrolase"/>
</dbReference>
<dbReference type="PANTHER" id="PTHR38686:SF1">
    <property type="entry name" value="APOLIPOPROTEIN N-ACYLTRANSFERASE"/>
    <property type="match status" value="1"/>
</dbReference>
<comment type="catalytic activity">
    <reaction evidence="8">
        <text>N-terminal S-1,2-diacyl-sn-glyceryl-L-cysteinyl-[lipoprotein] + a glycerophospholipid = N-acyl-S-1,2-diacyl-sn-glyceryl-L-cysteinyl-[lipoprotein] + a 2-acyl-sn-glycero-3-phospholipid + H(+)</text>
        <dbReference type="Rhea" id="RHEA:48228"/>
        <dbReference type="Rhea" id="RHEA-COMP:14681"/>
        <dbReference type="Rhea" id="RHEA-COMP:14684"/>
        <dbReference type="ChEBI" id="CHEBI:15378"/>
        <dbReference type="ChEBI" id="CHEBI:136912"/>
        <dbReference type="ChEBI" id="CHEBI:140656"/>
        <dbReference type="ChEBI" id="CHEBI:140657"/>
        <dbReference type="ChEBI" id="CHEBI:140660"/>
        <dbReference type="EC" id="2.3.1.269"/>
    </reaction>
</comment>
<feature type="transmembrane region" description="Helical" evidence="8">
    <location>
        <begin position="214"/>
        <end position="234"/>
    </location>
</feature>
<dbReference type="InterPro" id="IPR004563">
    <property type="entry name" value="Apolipo_AcylTrfase"/>
</dbReference>
<evidence type="ECO:0000313" key="11">
    <source>
        <dbReference type="Proteomes" id="UP000177122"/>
    </source>
</evidence>
<keyword evidence="6 8" id="KW-0472">Membrane</keyword>
<evidence type="ECO:0000256" key="8">
    <source>
        <dbReference type="HAMAP-Rule" id="MF_01148"/>
    </source>
</evidence>
<keyword evidence="10" id="KW-0449">Lipoprotein</keyword>
<dbReference type="InterPro" id="IPR045378">
    <property type="entry name" value="LNT_N"/>
</dbReference>
<evidence type="ECO:0000256" key="5">
    <source>
        <dbReference type="ARBA" id="ARBA00022989"/>
    </source>
</evidence>
<keyword evidence="5 8" id="KW-1133">Transmembrane helix</keyword>
<dbReference type="EMBL" id="MHLI01000021">
    <property type="protein sequence ID" value="OGZ04774.1"/>
    <property type="molecule type" value="Genomic_DNA"/>
</dbReference>
<dbReference type="Pfam" id="PF20154">
    <property type="entry name" value="LNT_N"/>
    <property type="match status" value="1"/>
</dbReference>
<dbReference type="AlphaFoldDB" id="A0A1G2CTQ3"/>
<comment type="similarity">
    <text evidence="8">Belongs to the CN hydrolase family. Apolipoprotein N-acyltransferase subfamily.</text>
</comment>
<dbReference type="GO" id="GO:0042158">
    <property type="term" value="P:lipoprotein biosynthetic process"/>
    <property type="evidence" value="ECO:0007669"/>
    <property type="project" value="UniProtKB-UniRule"/>
</dbReference>
<gene>
    <name evidence="8" type="primary">lnt</name>
    <name evidence="10" type="ORF">A2845_06255</name>
</gene>
<dbReference type="GO" id="GO:0005886">
    <property type="term" value="C:plasma membrane"/>
    <property type="evidence" value="ECO:0007669"/>
    <property type="project" value="UniProtKB-SubCell"/>
</dbReference>
<dbReference type="GO" id="GO:0016410">
    <property type="term" value="F:N-acyltransferase activity"/>
    <property type="evidence" value="ECO:0007669"/>
    <property type="project" value="UniProtKB-UniRule"/>
</dbReference>
<dbReference type="PROSITE" id="PS50263">
    <property type="entry name" value="CN_HYDROLASE"/>
    <property type="match status" value="1"/>
</dbReference>
<evidence type="ECO:0000256" key="6">
    <source>
        <dbReference type="ARBA" id="ARBA00023136"/>
    </source>
</evidence>
<organism evidence="10 11">
    <name type="scientific">Candidatus Lloydbacteria bacterium RIFCSPHIGHO2_01_FULL_49_22</name>
    <dbReference type="NCBI Taxonomy" id="1798658"/>
    <lineage>
        <taxon>Bacteria</taxon>
        <taxon>Candidatus Lloydiibacteriota</taxon>
    </lineage>
</organism>
<evidence type="ECO:0000256" key="3">
    <source>
        <dbReference type="ARBA" id="ARBA00022679"/>
    </source>
</evidence>
<feature type="transmembrane region" description="Helical" evidence="8">
    <location>
        <begin position="28"/>
        <end position="45"/>
    </location>
</feature>
<dbReference type="InterPro" id="IPR036526">
    <property type="entry name" value="C-N_Hydrolase_sf"/>
</dbReference>
<comment type="pathway">
    <text evidence="8">Protein modification; lipoprotein biosynthesis (N-acyl transfer).</text>
</comment>
<protein>
    <recommendedName>
        <fullName evidence="8">Apolipoprotein N-acyltransferase</fullName>
        <shortName evidence="8">ALP N-acyltransferase</shortName>
        <ecNumber evidence="8">2.3.1.269</ecNumber>
    </recommendedName>
</protein>
<keyword evidence="4 8" id="KW-0812">Transmembrane</keyword>
<dbReference type="NCBIfam" id="TIGR00546">
    <property type="entry name" value="lnt"/>
    <property type="match status" value="1"/>
</dbReference>
<evidence type="ECO:0000313" key="10">
    <source>
        <dbReference type="EMBL" id="OGZ04774.1"/>
    </source>
</evidence>
<evidence type="ECO:0000256" key="4">
    <source>
        <dbReference type="ARBA" id="ARBA00022692"/>
    </source>
</evidence>
<feature type="transmembrane region" description="Helical" evidence="8">
    <location>
        <begin position="124"/>
        <end position="147"/>
    </location>
</feature>
<dbReference type="PANTHER" id="PTHR38686">
    <property type="entry name" value="APOLIPOPROTEIN N-ACYLTRANSFERASE"/>
    <property type="match status" value="1"/>
</dbReference>
<comment type="caution">
    <text evidence="10">The sequence shown here is derived from an EMBL/GenBank/DDBJ whole genome shotgun (WGS) entry which is preliminary data.</text>
</comment>
<accession>A0A1G2CTQ3</accession>
<dbReference type="SUPFAM" id="SSF56317">
    <property type="entry name" value="Carbon-nitrogen hydrolase"/>
    <property type="match status" value="1"/>
</dbReference>
<keyword evidence="3 8" id="KW-0808">Transferase</keyword>
<comment type="subcellular location">
    <subcellularLocation>
        <location evidence="1 8">Cell membrane</location>
        <topology evidence="1 8">Multi-pass membrane protein</topology>
    </subcellularLocation>
</comment>
<comment type="function">
    <text evidence="8">Catalyzes the phospholipid dependent N-acylation of the N-terminal cysteine of apolipoprotein, the last step in lipoprotein maturation.</text>
</comment>
<dbReference type="Pfam" id="PF00795">
    <property type="entry name" value="CN_hydrolase"/>
    <property type="match status" value="1"/>
</dbReference>
<keyword evidence="7 8" id="KW-0012">Acyltransferase</keyword>
<evidence type="ECO:0000256" key="1">
    <source>
        <dbReference type="ARBA" id="ARBA00004651"/>
    </source>
</evidence>
<feature type="domain" description="CN hydrolase" evidence="9">
    <location>
        <begin position="246"/>
        <end position="488"/>
    </location>
</feature>
<feature type="transmembrane region" description="Helical" evidence="8">
    <location>
        <begin position="88"/>
        <end position="112"/>
    </location>
</feature>
<evidence type="ECO:0000259" key="9">
    <source>
        <dbReference type="PROSITE" id="PS50263"/>
    </source>
</evidence>
<dbReference type="Proteomes" id="UP000177122">
    <property type="component" value="Unassembled WGS sequence"/>
</dbReference>
<sequence>MKQTFLSSLWLPFLSGILLLLLTPYGGAWPLAAVALVPFFVHFFTLHTKRQIVVSTVLMAAPYCYAEGESLYHLAGTWWVSASAAGTMMISITYAIGISMLILIGALSYAVPMLFSAKIKGPSLLTPFVVAVSIALTEFIRSAVFFAGHSWGTMGYLLVNTMYVKQLASIVGVYGLTFIFVFWNAWIALMIMRCTKEGGPYSEQVRAVLFGRKYRLEMMAVGLLFVSIVLFGVYRESFATSEQLHLRVAVISSVISTEESINEESYYIYRNLMEEALGKGSMLILTPENVFPYFVIDEDKRTLAPRQSVYLPSASALWEDLLTLSRAYPKTTFALAVHTISGEKNYNSLLLYQNGMLGDIYHKRNPIPFSEYVPLGLPVRIFETISKGSDVQDFRLGELLLGGYICSEIGITPLSVHGAKLILSPSNDSVLVGEANLLRHHNFAQMRALESHAFLLRSTKGGISSIIDPYGHVVETMSGKNGVMVADI</sequence>
<proteinExistence type="inferred from homology"/>
<dbReference type="HAMAP" id="MF_01148">
    <property type="entry name" value="Lnt"/>
    <property type="match status" value="1"/>
</dbReference>
<feature type="transmembrane region" description="Helical" evidence="8">
    <location>
        <begin position="52"/>
        <end position="68"/>
    </location>
</feature>
<dbReference type="Gene3D" id="3.60.110.10">
    <property type="entry name" value="Carbon-nitrogen hydrolase"/>
    <property type="match status" value="1"/>
</dbReference>
<dbReference type="UniPathway" id="UPA00666"/>
<keyword evidence="2 8" id="KW-1003">Cell membrane</keyword>
<dbReference type="EC" id="2.3.1.269" evidence="8"/>
<feature type="transmembrane region" description="Helical" evidence="8">
    <location>
        <begin position="5"/>
        <end position="22"/>
    </location>
</feature>
<evidence type="ECO:0000256" key="7">
    <source>
        <dbReference type="ARBA" id="ARBA00023315"/>
    </source>
</evidence>
<evidence type="ECO:0000256" key="2">
    <source>
        <dbReference type="ARBA" id="ARBA00022475"/>
    </source>
</evidence>
<name>A0A1G2CTQ3_9BACT</name>
<feature type="transmembrane region" description="Helical" evidence="8">
    <location>
        <begin position="167"/>
        <end position="193"/>
    </location>
</feature>
<reference evidence="10 11" key="1">
    <citation type="journal article" date="2016" name="Nat. Commun.">
        <title>Thousands of microbial genomes shed light on interconnected biogeochemical processes in an aquifer system.</title>
        <authorList>
            <person name="Anantharaman K."/>
            <person name="Brown C.T."/>
            <person name="Hug L.A."/>
            <person name="Sharon I."/>
            <person name="Castelle C.J."/>
            <person name="Probst A.J."/>
            <person name="Thomas B.C."/>
            <person name="Singh A."/>
            <person name="Wilkins M.J."/>
            <person name="Karaoz U."/>
            <person name="Brodie E.L."/>
            <person name="Williams K.H."/>
            <person name="Hubbard S.S."/>
            <person name="Banfield J.F."/>
        </authorList>
    </citation>
    <scope>NUCLEOTIDE SEQUENCE [LARGE SCALE GENOMIC DNA]</scope>
</reference>